<evidence type="ECO:0000313" key="6">
    <source>
        <dbReference type="Proteomes" id="UP000519158"/>
    </source>
</evidence>
<sequence>MNYLKKLGYTAVLTVCSVLVPPFATAQSQVRVLTVELPMQGITLQYSQPTRLEQVLTDANANGALGYFPLSAQLFDRNAQPQVDKVKQQVLDKLKHLALQEPQATSVLKQLESFDYQARYFVELDQNAVMSQADKNPLLVSKKPTVASKKPAMASTQLAMASKQSATASKQQATASKQSATALKKPASQGVSAKSAEQQHFELYLTARPTSVNVVGAVKQAHTLPLVEHAQLDNYLTRLPKGQLLDIADNSTAFVIQPDGLVNEISYAYWNSKPAYFAPGAIIFIAFDSLPSEFSTLNQDIVELLRHKVNL</sequence>
<protein>
    <recommendedName>
        <fullName evidence="7">Capsule biosynthesis GfcC-like C-terminal domain-containing protein</fullName>
    </recommendedName>
</protein>
<evidence type="ECO:0000256" key="2">
    <source>
        <dbReference type="SAM" id="SignalP"/>
    </source>
</evidence>
<feature type="signal peptide" evidence="2">
    <location>
        <begin position="1"/>
        <end position="26"/>
    </location>
</feature>
<gene>
    <name evidence="5" type="ORF">F0234_10355</name>
</gene>
<feature type="domain" description="Capsule biosynthesis GfcC-like C-terminal" evidence="3">
    <location>
        <begin position="222"/>
        <end position="309"/>
    </location>
</feature>
<evidence type="ECO:0008006" key="7">
    <source>
        <dbReference type="Google" id="ProtNLM"/>
    </source>
</evidence>
<organism evidence="5 6">
    <name type="scientific">Vibrio splendidus</name>
    <dbReference type="NCBI Taxonomy" id="29497"/>
    <lineage>
        <taxon>Bacteria</taxon>
        <taxon>Pseudomonadati</taxon>
        <taxon>Pseudomonadota</taxon>
        <taxon>Gammaproteobacteria</taxon>
        <taxon>Vibrionales</taxon>
        <taxon>Vibrionaceae</taxon>
        <taxon>Vibrio</taxon>
    </lineage>
</organism>
<dbReference type="RefSeq" id="WP_171328811.1">
    <property type="nucleotide sequence ID" value="NZ_CAWPOP010000057.1"/>
</dbReference>
<feature type="chain" id="PRO_5031208121" description="Capsule biosynthesis GfcC-like C-terminal domain-containing protein" evidence="2">
    <location>
        <begin position="27"/>
        <end position="311"/>
    </location>
</feature>
<dbReference type="InterPro" id="IPR010425">
    <property type="entry name" value="Caps_synth_GfcC-like_C"/>
</dbReference>
<proteinExistence type="predicted"/>
<reference evidence="5 6" key="1">
    <citation type="submission" date="2019-09" db="EMBL/GenBank/DDBJ databases">
        <title>Draft genome sequencing and comparative genomics of hatchery-associated Vibrios.</title>
        <authorList>
            <person name="Kehlet-Delgado H."/>
            <person name="Mueller R.S."/>
        </authorList>
    </citation>
    <scope>NUCLEOTIDE SEQUENCE [LARGE SCALE GENOMIC DNA]</scope>
    <source>
        <strain evidence="5 6">99-70-13A3</strain>
    </source>
</reference>
<name>A0A7Y4G1N3_VIBSP</name>
<feature type="domain" description="Capsule biosynthesis GfcC-like N-terminal" evidence="4">
    <location>
        <begin position="34"/>
        <end position="141"/>
    </location>
</feature>
<evidence type="ECO:0000313" key="5">
    <source>
        <dbReference type="EMBL" id="NOJ13156.1"/>
    </source>
</evidence>
<feature type="region of interest" description="Disordered" evidence="1">
    <location>
        <begin position="151"/>
        <end position="191"/>
    </location>
</feature>
<dbReference type="Pfam" id="PF06251">
    <property type="entry name" value="Caps_syn_GfcC_C"/>
    <property type="match status" value="1"/>
</dbReference>
<accession>A0A7Y4G1N3</accession>
<dbReference type="InterPro" id="IPR046459">
    <property type="entry name" value="Caps_syn_GfcC_N"/>
</dbReference>
<evidence type="ECO:0000259" key="4">
    <source>
        <dbReference type="Pfam" id="PF20616"/>
    </source>
</evidence>
<evidence type="ECO:0000259" key="3">
    <source>
        <dbReference type="Pfam" id="PF06251"/>
    </source>
</evidence>
<feature type="compositionally biased region" description="Low complexity" evidence="1">
    <location>
        <begin position="161"/>
        <end position="182"/>
    </location>
</feature>
<dbReference type="Gene3D" id="3.10.560.10">
    <property type="entry name" value="Outer membrane lipoprotein wza domain like"/>
    <property type="match status" value="1"/>
</dbReference>
<dbReference type="AlphaFoldDB" id="A0A7Y4G1N3"/>
<dbReference type="EMBL" id="VTXL01000007">
    <property type="protein sequence ID" value="NOJ13156.1"/>
    <property type="molecule type" value="Genomic_DNA"/>
</dbReference>
<comment type="caution">
    <text evidence="5">The sequence shown here is derived from an EMBL/GenBank/DDBJ whole genome shotgun (WGS) entry which is preliminary data.</text>
</comment>
<dbReference type="Proteomes" id="UP000519158">
    <property type="component" value="Unassembled WGS sequence"/>
</dbReference>
<keyword evidence="2" id="KW-0732">Signal</keyword>
<evidence type="ECO:0000256" key="1">
    <source>
        <dbReference type="SAM" id="MobiDB-lite"/>
    </source>
</evidence>
<dbReference type="Pfam" id="PF20616">
    <property type="entry name" value="Caps_syn_GfcC_N"/>
    <property type="match status" value="1"/>
</dbReference>